<keyword evidence="13" id="KW-1185">Reference proteome</keyword>
<sequence length="678" mass="74531">MDGRIQPLNLSPHGSSPMASLSMPHSLLRPPLYLRACNPALERGYPRTPKCARCRNHGVVSALKGHKRFCRWRDCVCAKCTLIAERQRVMAAQVALRRQQAQEENEARELRLMYPAGAGMVGDGGVPQGSAVATSTTAPAAHTPPGFEVFAAGNLKDDAKMNKYPLYSGFMGHHLFAPHSSQLPSPHEKDLSPNGDHSLSDGSPSPPPRFDQRSEHSDSPQRSSSSDQESGNESDRPTAERDPTDIMAKIFPHQKRDTLESTVRTCKGDIAKSIELILNAKENKINQDPGPTRPPVGLPGALTAVGNKSAFSAVHMPPAASGGGGLYGLGPRLSMGPLRLAYSSANGAGVAGFMSPYVTSGLMPVFPLRPPLDSYPFPNMIRDLTYLQSKESLCNAGSLRSPLLNVRAKSKVMNGNRRCFIYDMQFHAVVLAVFWSHLVDSRKIRGISSSYKRFYREKKSFLCIDGSKMIPFEQVNDDYCDCQDGSDEPGTSACPRGRFYCTNLGFRPHYIPSSRVNDGICDCCDASDEYNSPTRCQNSCWNLGQRERAFVEGQMRALDEGLRLKQQLIEEGVLLWREKQAQLRELQQVAEGLQMKVEEHRKKMHEAERTLKALQSSDGGDGGDGGHARYNSSAVGVFNHLDSNKDGSLSVEEIQSKVTFIQDETRVLTEDEAVVSVF</sequence>
<dbReference type="InterPro" id="IPR036055">
    <property type="entry name" value="LDL_receptor-like_sf"/>
</dbReference>
<keyword evidence="6 7" id="KW-0539">Nucleus</keyword>
<evidence type="ECO:0000256" key="6">
    <source>
        <dbReference type="ARBA" id="ARBA00023242"/>
    </source>
</evidence>
<keyword evidence="5" id="KW-1015">Disulfide bond</keyword>
<dbReference type="Gene3D" id="4.10.1040.10">
    <property type="entry name" value="DM DNA-binding domain"/>
    <property type="match status" value="1"/>
</dbReference>
<dbReference type="InterPro" id="IPR046472">
    <property type="entry name" value="DMRT5_1_DMB_dom"/>
</dbReference>
<feature type="region of interest" description="Disordered" evidence="9">
    <location>
        <begin position="178"/>
        <end position="253"/>
    </location>
</feature>
<dbReference type="PANTHER" id="PTHR12322:SF71">
    <property type="entry name" value="DOUBLESEX- AND MAB-3-RELATED TRANSCRIPTION FACTOR A1"/>
    <property type="match status" value="1"/>
</dbReference>
<evidence type="ECO:0000256" key="3">
    <source>
        <dbReference type="ARBA" id="ARBA00022833"/>
    </source>
</evidence>
<evidence type="ECO:0000256" key="5">
    <source>
        <dbReference type="ARBA" id="ARBA00023157"/>
    </source>
</evidence>
<gene>
    <name evidence="12" type="ORF">KC01_LOCUS20658</name>
</gene>
<dbReference type="SUPFAM" id="SSF82927">
    <property type="entry name" value="Cysteine-rich DNA binding domain, (DM domain)"/>
    <property type="match status" value="1"/>
</dbReference>
<keyword evidence="4 7" id="KW-0238">DNA-binding</keyword>
<keyword evidence="2 7" id="KW-0479">Metal-binding</keyword>
<evidence type="ECO:0000256" key="8">
    <source>
        <dbReference type="SAM" id="Coils"/>
    </source>
</evidence>
<dbReference type="GO" id="GO:0005634">
    <property type="term" value="C:nucleus"/>
    <property type="evidence" value="ECO:0007669"/>
    <property type="project" value="UniProtKB-SubCell"/>
</dbReference>
<reference evidence="12 13" key="1">
    <citation type="submission" date="2024-04" db="EMBL/GenBank/DDBJ databases">
        <authorList>
            <person name="Waldvogel A.-M."/>
            <person name="Schoenle A."/>
        </authorList>
    </citation>
    <scope>NUCLEOTIDE SEQUENCE [LARGE SCALE GENOMIC DNA]</scope>
</reference>
<dbReference type="InterPro" id="IPR009060">
    <property type="entry name" value="UBA-like_sf"/>
</dbReference>
<dbReference type="CDD" id="cd00112">
    <property type="entry name" value="LDLa"/>
    <property type="match status" value="1"/>
</dbReference>
<dbReference type="Pfam" id="PF12999">
    <property type="entry name" value="PRKCSH-like"/>
    <property type="match status" value="1"/>
</dbReference>
<evidence type="ECO:0000256" key="9">
    <source>
        <dbReference type="SAM" id="MobiDB-lite"/>
    </source>
</evidence>
<dbReference type="AlphaFoldDB" id="A0AAV2KQI4"/>
<feature type="coiled-coil region" evidence="8">
    <location>
        <begin position="583"/>
        <end position="617"/>
    </location>
</feature>
<dbReference type="InterPro" id="IPR002172">
    <property type="entry name" value="LDrepeatLR_classA_rpt"/>
</dbReference>
<feature type="compositionally biased region" description="Basic and acidic residues" evidence="9">
    <location>
        <begin position="210"/>
        <end position="219"/>
    </location>
</feature>
<dbReference type="SMART" id="SM00301">
    <property type="entry name" value="DM"/>
    <property type="match status" value="1"/>
</dbReference>
<keyword evidence="3 7" id="KW-0862">Zinc</keyword>
<protein>
    <submittedName>
        <fullName evidence="12">Uncharacterized protein</fullName>
    </submittedName>
</protein>
<dbReference type="PROSITE" id="PS40000">
    <property type="entry name" value="DM_1"/>
    <property type="match status" value="1"/>
</dbReference>
<dbReference type="GO" id="GO:0000978">
    <property type="term" value="F:RNA polymerase II cis-regulatory region sequence-specific DNA binding"/>
    <property type="evidence" value="ECO:0007669"/>
    <property type="project" value="TreeGrafter"/>
</dbReference>
<evidence type="ECO:0000259" key="11">
    <source>
        <dbReference type="PROSITE" id="PS50809"/>
    </source>
</evidence>
<dbReference type="InterPro" id="IPR036407">
    <property type="entry name" value="DM_DNA-bd_sf"/>
</dbReference>
<dbReference type="GO" id="GO:0007548">
    <property type="term" value="P:sex differentiation"/>
    <property type="evidence" value="ECO:0007669"/>
    <property type="project" value="TreeGrafter"/>
</dbReference>
<dbReference type="FunFam" id="4.10.1040.10:FF:000001">
    <property type="entry name" value="doublesex- and mab-3-related transcription factor 1"/>
    <property type="match status" value="1"/>
</dbReference>
<dbReference type="PROSITE" id="PS50222">
    <property type="entry name" value="EF_HAND_2"/>
    <property type="match status" value="1"/>
</dbReference>
<name>A0AAV2KQI4_KNICA</name>
<evidence type="ECO:0000256" key="7">
    <source>
        <dbReference type="PROSITE-ProRule" id="PRU00070"/>
    </source>
</evidence>
<dbReference type="SUPFAM" id="SSF57424">
    <property type="entry name" value="LDL receptor-like module"/>
    <property type="match status" value="1"/>
</dbReference>
<dbReference type="Pfam" id="PF00751">
    <property type="entry name" value="DM"/>
    <property type="match status" value="1"/>
</dbReference>
<dbReference type="PANTHER" id="PTHR12322">
    <property type="entry name" value="DOUBLESEX AND MAB-3 RELATED TRANSCRIPTION FACTOR DMRT"/>
    <property type="match status" value="1"/>
</dbReference>
<dbReference type="InterPro" id="IPR026607">
    <property type="entry name" value="DMRT"/>
</dbReference>
<comment type="subcellular location">
    <subcellularLocation>
        <location evidence="7">Nucleus</location>
    </subcellularLocation>
</comment>
<dbReference type="InterPro" id="IPR001275">
    <property type="entry name" value="DM_DNA-bd"/>
</dbReference>
<feature type="DNA-binding region" description="DM" evidence="7">
    <location>
        <begin position="51"/>
        <end position="98"/>
    </location>
</feature>
<organism evidence="12 13">
    <name type="scientific">Knipowitschia caucasica</name>
    <name type="common">Caucasian dwarf goby</name>
    <name type="synonym">Pomatoschistus caucasicus</name>
    <dbReference type="NCBI Taxonomy" id="637954"/>
    <lineage>
        <taxon>Eukaryota</taxon>
        <taxon>Metazoa</taxon>
        <taxon>Chordata</taxon>
        <taxon>Craniata</taxon>
        <taxon>Vertebrata</taxon>
        <taxon>Euteleostomi</taxon>
        <taxon>Actinopterygii</taxon>
        <taxon>Neopterygii</taxon>
        <taxon>Teleostei</taxon>
        <taxon>Neoteleostei</taxon>
        <taxon>Acanthomorphata</taxon>
        <taxon>Gobiaria</taxon>
        <taxon>Gobiiformes</taxon>
        <taxon>Gobioidei</taxon>
        <taxon>Gobiidae</taxon>
        <taxon>Gobiinae</taxon>
        <taxon>Knipowitschia</taxon>
    </lineage>
</organism>
<dbReference type="InterPro" id="IPR028146">
    <property type="entry name" value="PRKCSH_N"/>
</dbReference>
<feature type="compositionally biased region" description="Basic and acidic residues" evidence="9">
    <location>
        <begin position="233"/>
        <end position="244"/>
    </location>
</feature>
<dbReference type="GO" id="GO:0005509">
    <property type="term" value="F:calcium ion binding"/>
    <property type="evidence" value="ECO:0007669"/>
    <property type="project" value="InterPro"/>
</dbReference>
<feature type="compositionally biased region" description="Low complexity" evidence="9">
    <location>
        <begin position="220"/>
        <end position="231"/>
    </location>
</feature>
<dbReference type="Pfam" id="PF20624">
    <property type="entry name" value="DMRT5_DMB"/>
    <property type="match status" value="1"/>
</dbReference>
<evidence type="ECO:0000313" key="13">
    <source>
        <dbReference type="Proteomes" id="UP001497482"/>
    </source>
</evidence>
<dbReference type="GO" id="GO:0000981">
    <property type="term" value="F:DNA-binding transcription factor activity, RNA polymerase II-specific"/>
    <property type="evidence" value="ECO:0007669"/>
    <property type="project" value="TreeGrafter"/>
</dbReference>
<accession>A0AAV2KQI4</accession>
<feature type="domain" description="EF-hand" evidence="10">
    <location>
        <begin position="637"/>
        <end position="664"/>
    </location>
</feature>
<dbReference type="InterPro" id="IPR018247">
    <property type="entry name" value="EF_Hand_1_Ca_BS"/>
</dbReference>
<feature type="domain" description="DM" evidence="11">
    <location>
        <begin position="51"/>
        <end position="98"/>
    </location>
</feature>
<dbReference type="InterPro" id="IPR005173">
    <property type="entry name" value="DMA"/>
</dbReference>
<evidence type="ECO:0000259" key="10">
    <source>
        <dbReference type="PROSITE" id="PS50222"/>
    </source>
</evidence>
<evidence type="ECO:0000313" key="12">
    <source>
        <dbReference type="EMBL" id="CAL1591276.1"/>
    </source>
</evidence>
<dbReference type="PROSITE" id="PS00018">
    <property type="entry name" value="EF_HAND_1"/>
    <property type="match status" value="1"/>
</dbReference>
<dbReference type="PROSITE" id="PS50809">
    <property type="entry name" value="DM_2"/>
    <property type="match status" value="1"/>
</dbReference>
<dbReference type="Gene3D" id="4.10.400.10">
    <property type="entry name" value="Low-density Lipoprotein Receptor"/>
    <property type="match status" value="1"/>
</dbReference>
<dbReference type="SUPFAM" id="SSF46934">
    <property type="entry name" value="UBA-like"/>
    <property type="match status" value="1"/>
</dbReference>
<dbReference type="CDD" id="cd14417">
    <property type="entry name" value="CUE_DMA_DMRTA1"/>
    <property type="match status" value="1"/>
</dbReference>
<evidence type="ECO:0000256" key="4">
    <source>
        <dbReference type="ARBA" id="ARBA00023125"/>
    </source>
</evidence>
<comment type="similarity">
    <text evidence="1">Belongs to the DMRT family.</text>
</comment>
<dbReference type="EMBL" id="OZ035841">
    <property type="protein sequence ID" value="CAL1591276.1"/>
    <property type="molecule type" value="Genomic_DNA"/>
</dbReference>
<dbReference type="Pfam" id="PF03474">
    <property type="entry name" value="DMA"/>
    <property type="match status" value="1"/>
</dbReference>
<dbReference type="Proteomes" id="UP001497482">
    <property type="component" value="Chromosome 19"/>
</dbReference>
<evidence type="ECO:0000256" key="2">
    <source>
        <dbReference type="ARBA" id="ARBA00022723"/>
    </source>
</evidence>
<feature type="region of interest" description="Disordered" evidence="9">
    <location>
        <begin position="1"/>
        <end position="22"/>
    </location>
</feature>
<proteinExistence type="inferred from homology"/>
<evidence type="ECO:0000256" key="1">
    <source>
        <dbReference type="ARBA" id="ARBA00006834"/>
    </source>
</evidence>
<keyword evidence="8" id="KW-0175">Coiled coil</keyword>
<dbReference type="InterPro" id="IPR002048">
    <property type="entry name" value="EF_hand_dom"/>
</dbReference>
<feature type="compositionally biased region" description="Polar residues" evidence="9">
    <location>
        <begin position="8"/>
        <end position="19"/>
    </location>
</feature>